<sequence>MNALEELRSGRLGEDFVKLLYRQLAVAAVRGQFPPPDGHGSWSMEAVLETAHDYLVDSTNYAGLTEIAARVEDEPGLRNYLTAALTNYLRAAGRRTTMGRLVRRLRDRLSEDDRFAWVPAGSPGAGNVMLSGQSSVPYGGPLAELAEAAAAVEVNVVRWRSSSKREGPLADTPALMAMSQAMLRKAQGSLSVPQLAEVMSRRLGVDPRSIPATIPVEDLGENLAVDMERHSSGRFDAHNLEVADALEVIFDELTEREILVLSALHEPIRIIADQTGMPVSTVGAVKQRVQLKLSTILREYHEADAETIAFAARDTARQHLGLDPV</sequence>
<proteinExistence type="predicted"/>
<reference evidence="1 2" key="1">
    <citation type="submission" date="2019-06" db="EMBL/GenBank/DDBJ databases">
        <title>Aeromicrobium sp. nov., isolated from a maize field.</title>
        <authorList>
            <person name="Lin S.-Y."/>
            <person name="Tsai C.-F."/>
            <person name="Young C.-C."/>
        </authorList>
    </citation>
    <scope>NUCLEOTIDE SEQUENCE [LARGE SCALE GENOMIC DNA]</scope>
    <source>
        <strain evidence="1 2">CC-CFT486</strain>
    </source>
</reference>
<dbReference type="Proteomes" id="UP000321571">
    <property type="component" value="Unassembled WGS sequence"/>
</dbReference>
<dbReference type="AlphaFoldDB" id="A0A5C8NME4"/>
<dbReference type="EMBL" id="VDUX01000002">
    <property type="protein sequence ID" value="TXL62358.1"/>
    <property type="molecule type" value="Genomic_DNA"/>
</dbReference>
<organism evidence="1 2">
    <name type="scientific">Aeromicrobium terrae</name>
    <dbReference type="NCBI Taxonomy" id="2498846"/>
    <lineage>
        <taxon>Bacteria</taxon>
        <taxon>Bacillati</taxon>
        <taxon>Actinomycetota</taxon>
        <taxon>Actinomycetes</taxon>
        <taxon>Propionibacteriales</taxon>
        <taxon>Nocardioidaceae</taxon>
        <taxon>Aeromicrobium</taxon>
    </lineage>
</organism>
<accession>A0A5C8NME4</accession>
<evidence type="ECO:0000313" key="1">
    <source>
        <dbReference type="EMBL" id="TXL62358.1"/>
    </source>
</evidence>
<evidence type="ECO:0000313" key="2">
    <source>
        <dbReference type="Proteomes" id="UP000321571"/>
    </source>
</evidence>
<keyword evidence="2" id="KW-1185">Reference proteome</keyword>
<comment type="caution">
    <text evidence="1">The sequence shown here is derived from an EMBL/GenBank/DDBJ whole genome shotgun (WGS) entry which is preliminary data.</text>
</comment>
<name>A0A5C8NME4_9ACTN</name>
<protein>
    <submittedName>
        <fullName evidence="1">Sigma-70 family RNA polymerase sigma factor</fullName>
    </submittedName>
</protein>
<gene>
    <name evidence="1" type="ORF">FHP06_06615</name>
</gene>